<keyword evidence="1" id="KW-0732">Signal</keyword>
<accession>A0ABU3C685</accession>
<organism evidence="2 3">
    <name type="scientific">Autumnicola tepida</name>
    <dbReference type="NCBI Taxonomy" id="3075595"/>
    <lineage>
        <taxon>Bacteria</taxon>
        <taxon>Pseudomonadati</taxon>
        <taxon>Bacteroidota</taxon>
        <taxon>Flavobacteriia</taxon>
        <taxon>Flavobacteriales</taxon>
        <taxon>Flavobacteriaceae</taxon>
        <taxon>Autumnicola</taxon>
    </lineage>
</organism>
<evidence type="ECO:0000313" key="2">
    <source>
        <dbReference type="EMBL" id="MDT0641788.1"/>
    </source>
</evidence>
<evidence type="ECO:0000313" key="3">
    <source>
        <dbReference type="Proteomes" id="UP001262889"/>
    </source>
</evidence>
<feature type="signal peptide" evidence="1">
    <location>
        <begin position="1"/>
        <end position="18"/>
    </location>
</feature>
<sequence>MKNFIPFLILLISAGAFAQIEIPRTTNSGTAIPAASESKTGNFPAFKLKKEEDAPSDFLKKEPKKLDFRETKNDLLTAGSVYEKKWKKDKEAKAEYKNDQYLGDFKTGGKFVELYCRDHEYVDGDKVRISVNGTVVEPSISLGAGYHPILITLVSGMNNIEFEALNQGSSGPNTAELRVFDENGEPLARKEWNLLTGAKASLIVVKNQ</sequence>
<feature type="chain" id="PRO_5045803958" description="Secreted protein" evidence="1">
    <location>
        <begin position="19"/>
        <end position="208"/>
    </location>
</feature>
<dbReference type="Proteomes" id="UP001262889">
    <property type="component" value="Unassembled WGS sequence"/>
</dbReference>
<name>A0ABU3C685_9FLAO</name>
<reference evidence="2 3" key="1">
    <citation type="submission" date="2023-09" db="EMBL/GenBank/DDBJ databases">
        <authorList>
            <person name="Rey-Velasco X."/>
        </authorList>
    </citation>
    <scope>NUCLEOTIDE SEQUENCE [LARGE SCALE GENOMIC DNA]</scope>
    <source>
        <strain evidence="2 3">F363</strain>
    </source>
</reference>
<comment type="caution">
    <text evidence="2">The sequence shown here is derived from an EMBL/GenBank/DDBJ whole genome shotgun (WGS) entry which is preliminary data.</text>
</comment>
<proteinExistence type="predicted"/>
<protein>
    <recommendedName>
        <fullName evidence="4">Secreted protein</fullName>
    </recommendedName>
</protein>
<dbReference type="RefSeq" id="WP_311533496.1">
    <property type="nucleotide sequence ID" value="NZ_JAVRHQ010000002.1"/>
</dbReference>
<dbReference type="EMBL" id="JAVRHQ010000002">
    <property type="protein sequence ID" value="MDT0641788.1"/>
    <property type="molecule type" value="Genomic_DNA"/>
</dbReference>
<evidence type="ECO:0000256" key="1">
    <source>
        <dbReference type="SAM" id="SignalP"/>
    </source>
</evidence>
<gene>
    <name evidence="2" type="ORF">RM553_02985</name>
</gene>
<evidence type="ECO:0008006" key="4">
    <source>
        <dbReference type="Google" id="ProtNLM"/>
    </source>
</evidence>
<keyword evidence="3" id="KW-1185">Reference proteome</keyword>